<proteinExistence type="predicted"/>
<dbReference type="RefSeq" id="WP_116049842.1">
    <property type="nucleotide sequence ID" value="NZ_QUBQ01000008.1"/>
</dbReference>
<dbReference type="GO" id="GO:0003677">
    <property type="term" value="F:DNA binding"/>
    <property type="evidence" value="ECO:0007669"/>
    <property type="project" value="InterPro"/>
</dbReference>
<evidence type="ECO:0000313" key="3">
    <source>
        <dbReference type="Proteomes" id="UP000261905"/>
    </source>
</evidence>
<dbReference type="SUPFAM" id="SSF47413">
    <property type="entry name" value="lambda repressor-like DNA-binding domains"/>
    <property type="match status" value="1"/>
</dbReference>
<feature type="domain" description="HTH cro/C1-type" evidence="1">
    <location>
        <begin position="20"/>
        <end position="69"/>
    </location>
</feature>
<dbReference type="EMBL" id="QUBQ01000008">
    <property type="protein sequence ID" value="REK69312.1"/>
    <property type="molecule type" value="Genomic_DNA"/>
</dbReference>
<dbReference type="AlphaFoldDB" id="A0A371P054"/>
<gene>
    <name evidence="2" type="ORF">DX130_24425</name>
</gene>
<dbReference type="CDD" id="cd00093">
    <property type="entry name" value="HTH_XRE"/>
    <property type="match status" value="1"/>
</dbReference>
<reference evidence="2 3" key="1">
    <citation type="submission" date="2018-08" db="EMBL/GenBank/DDBJ databases">
        <title>Paenibacillus sp. M4BSY-1, whole genome shotgun sequence.</title>
        <authorList>
            <person name="Tuo L."/>
        </authorList>
    </citation>
    <scope>NUCLEOTIDE SEQUENCE [LARGE SCALE GENOMIC DNA]</scope>
    <source>
        <strain evidence="2 3">M4BSY-1</strain>
    </source>
</reference>
<dbReference type="Proteomes" id="UP000261905">
    <property type="component" value="Unassembled WGS sequence"/>
</dbReference>
<name>A0A371P054_9BACL</name>
<dbReference type="Gene3D" id="1.10.260.40">
    <property type="entry name" value="lambda repressor-like DNA-binding domains"/>
    <property type="match status" value="1"/>
</dbReference>
<dbReference type="InterPro" id="IPR010982">
    <property type="entry name" value="Lambda_DNA-bd_dom_sf"/>
</dbReference>
<accession>A0A371P054</accession>
<evidence type="ECO:0000313" key="2">
    <source>
        <dbReference type="EMBL" id="REK69312.1"/>
    </source>
</evidence>
<dbReference type="OrthoDB" id="2339862at2"/>
<comment type="caution">
    <text evidence="2">The sequence shown here is derived from an EMBL/GenBank/DDBJ whole genome shotgun (WGS) entry which is preliminary data.</text>
</comment>
<evidence type="ECO:0000259" key="1">
    <source>
        <dbReference type="PROSITE" id="PS50943"/>
    </source>
</evidence>
<keyword evidence="3" id="KW-1185">Reference proteome</keyword>
<dbReference type="InterPro" id="IPR001387">
    <property type="entry name" value="Cro/C1-type_HTH"/>
</dbReference>
<sequence>MKELKRRHTPYTKFKAYLFENGCSQQELATMLGKSRYAVNQNLNGTGGDFSLKEVRKMCAIFSIPADDFFIYPQVSKTKQSEEVTHEQFVVHSN</sequence>
<organism evidence="2 3">
    <name type="scientific">Paenibacillus paeoniae</name>
    <dbReference type="NCBI Taxonomy" id="2292705"/>
    <lineage>
        <taxon>Bacteria</taxon>
        <taxon>Bacillati</taxon>
        <taxon>Bacillota</taxon>
        <taxon>Bacilli</taxon>
        <taxon>Bacillales</taxon>
        <taxon>Paenibacillaceae</taxon>
        <taxon>Paenibacillus</taxon>
    </lineage>
</organism>
<protein>
    <submittedName>
        <fullName evidence="2">XRE family transcriptional regulator</fullName>
    </submittedName>
</protein>
<dbReference type="PROSITE" id="PS50943">
    <property type="entry name" value="HTH_CROC1"/>
    <property type="match status" value="1"/>
</dbReference>